<dbReference type="OrthoDB" id="688473at2759"/>
<feature type="domain" description="DUF3615" evidence="2">
    <location>
        <begin position="573"/>
        <end position="687"/>
    </location>
</feature>
<accession>A0A6G1EGB8</accession>
<dbReference type="Proteomes" id="UP000479710">
    <property type="component" value="Unassembled WGS sequence"/>
</dbReference>
<keyword evidence="5" id="KW-1185">Reference proteome</keyword>
<protein>
    <submittedName>
        <fullName evidence="4">Uncharacterized protein</fullName>
    </submittedName>
</protein>
<feature type="region of interest" description="Disordered" evidence="1">
    <location>
        <begin position="1"/>
        <end position="22"/>
    </location>
</feature>
<feature type="compositionally biased region" description="Basic and acidic residues" evidence="1">
    <location>
        <begin position="1"/>
        <end position="11"/>
    </location>
</feature>
<sequence length="753" mass="84080">MLELDQPHLDLPRSASRSSSTSSHLRTLLGQLHLDVPRSSSTNRIRTFGPRDVEDQFHIYKLKDEIRAAVAKIEKIYSRLQIDKDLLEPGFCFGLVHPVTNILINSAISRSQVRPAADRVGGGGGGEKAGVLIDNGRRRRRRVVKAPDVNELSLDGLIAFLTCLFPYLPDAEARIYLRAADADPFVASLLIINRRGMREFDFNSQTTEAAVEVALRCAAVAAKHPDPQGLVLGWKKISHVVEAFRSEPPRNMQVHVVLRAQKVLDANGASDPVLQLKGTWELARGRLMRASSKIYGTPKVLPPARGPMKRMLLATIHGFYLQAMGRLPTSELCSLYHRSMLFGGYCYGPLDPVSNIIVNTIWYEQNIPASKQFQISMISTQLLWRIAARSLYGLVSFLCTRYRGLTPDLAMQRLLVTGVNLEAADPNLKKRPDPSHIQHSVVEESTPSASVHEAYTAAATAALHDYPLAQTQFLSSPSSVSKLEFVSEVLHSQVCVPGTQDGVSESASESGGPLSPKNLSFLRMMLQYCPSSIRESHQQQDLACRKVKRRDYRHISRCSGRFWGQHARVTSMVRDALDKFNNTVEDRPFVLHIICGVNELVSGPVPSMGEKVGDYNPWTYSKYYHTHINFLAVCKARPYDPPTLFFAECGKDGADTCWCVPVIPQKPEAGQVRCIYCESEGNRILHPAVESFYGRDEFEKLFYGSDDSYTNDELIKHTEVDVDWVHVVEDDAIYVDCCADSDDDDEDDLIDIC</sequence>
<gene>
    <name evidence="4" type="ORF">E2562_006355</name>
</gene>
<name>A0A6G1EGB8_9ORYZ</name>
<evidence type="ECO:0000313" key="5">
    <source>
        <dbReference type="Proteomes" id="UP000479710"/>
    </source>
</evidence>
<evidence type="ECO:0000313" key="4">
    <source>
        <dbReference type="EMBL" id="KAF0923464.1"/>
    </source>
</evidence>
<comment type="caution">
    <text evidence="4">The sequence shown here is derived from an EMBL/GenBank/DDBJ whole genome shotgun (WGS) entry which is preliminary data.</text>
</comment>
<evidence type="ECO:0000256" key="1">
    <source>
        <dbReference type="SAM" id="MobiDB-lite"/>
    </source>
</evidence>
<feature type="domain" description="PIR2-like helical" evidence="3">
    <location>
        <begin position="81"/>
        <end position="189"/>
    </location>
</feature>
<evidence type="ECO:0000259" key="2">
    <source>
        <dbReference type="Pfam" id="PF12274"/>
    </source>
</evidence>
<dbReference type="Pfam" id="PF12274">
    <property type="entry name" value="DUF3615"/>
    <property type="match status" value="1"/>
</dbReference>
<dbReference type="PANTHER" id="PTHR33120">
    <property type="entry name" value="EXPRESSED PROTEIN-RELATED"/>
    <property type="match status" value="1"/>
</dbReference>
<feature type="compositionally biased region" description="Low complexity" evidence="1">
    <location>
        <begin position="13"/>
        <end position="22"/>
    </location>
</feature>
<dbReference type="Pfam" id="PF20235">
    <property type="entry name" value="PIR2-like_helical"/>
    <property type="match status" value="2"/>
</dbReference>
<proteinExistence type="predicted"/>
<feature type="domain" description="PIR2-like helical" evidence="3">
    <location>
        <begin position="315"/>
        <end position="428"/>
    </location>
</feature>
<dbReference type="InterPro" id="IPR022059">
    <property type="entry name" value="DUF3615"/>
</dbReference>
<dbReference type="AlphaFoldDB" id="A0A6G1EGB8"/>
<reference evidence="4 5" key="1">
    <citation type="submission" date="2019-11" db="EMBL/GenBank/DDBJ databases">
        <title>Whole genome sequence of Oryza granulata.</title>
        <authorList>
            <person name="Li W."/>
        </authorList>
    </citation>
    <scope>NUCLEOTIDE SEQUENCE [LARGE SCALE GENOMIC DNA]</scope>
    <source>
        <strain evidence="5">cv. Menghai</strain>
        <tissue evidence="4">Leaf</tissue>
    </source>
</reference>
<evidence type="ECO:0000259" key="3">
    <source>
        <dbReference type="Pfam" id="PF20235"/>
    </source>
</evidence>
<organism evidence="4 5">
    <name type="scientific">Oryza meyeriana var. granulata</name>
    <dbReference type="NCBI Taxonomy" id="110450"/>
    <lineage>
        <taxon>Eukaryota</taxon>
        <taxon>Viridiplantae</taxon>
        <taxon>Streptophyta</taxon>
        <taxon>Embryophyta</taxon>
        <taxon>Tracheophyta</taxon>
        <taxon>Spermatophyta</taxon>
        <taxon>Magnoliopsida</taxon>
        <taxon>Liliopsida</taxon>
        <taxon>Poales</taxon>
        <taxon>Poaceae</taxon>
        <taxon>BOP clade</taxon>
        <taxon>Oryzoideae</taxon>
        <taxon>Oryzeae</taxon>
        <taxon>Oryzinae</taxon>
        <taxon>Oryza</taxon>
        <taxon>Oryza meyeriana</taxon>
    </lineage>
</organism>
<dbReference type="PANTHER" id="PTHR33120:SF57">
    <property type="entry name" value="PIR2-LIKE HELICAL DOMAIN-CONTAINING PROTEIN"/>
    <property type="match status" value="1"/>
</dbReference>
<dbReference type="InterPro" id="IPR046527">
    <property type="entry name" value="PIR2-like_helical"/>
</dbReference>
<dbReference type="EMBL" id="SPHZ02000003">
    <property type="protein sequence ID" value="KAF0923464.1"/>
    <property type="molecule type" value="Genomic_DNA"/>
</dbReference>